<dbReference type="PIRSF" id="PIRSF002741">
    <property type="entry name" value="MppA"/>
    <property type="match status" value="1"/>
</dbReference>
<evidence type="ECO:0000259" key="4">
    <source>
        <dbReference type="Pfam" id="PF00496"/>
    </source>
</evidence>
<organism evidence="5 6">
    <name type="scientific">Thalassococcus arenae</name>
    <dbReference type="NCBI Taxonomy" id="2851652"/>
    <lineage>
        <taxon>Bacteria</taxon>
        <taxon>Pseudomonadati</taxon>
        <taxon>Pseudomonadota</taxon>
        <taxon>Alphaproteobacteria</taxon>
        <taxon>Rhodobacterales</taxon>
        <taxon>Roseobacteraceae</taxon>
        <taxon>Thalassococcus</taxon>
    </lineage>
</organism>
<keyword evidence="6" id="KW-1185">Reference proteome</keyword>
<reference evidence="5" key="1">
    <citation type="submission" date="2021-06" db="EMBL/GenBank/DDBJ databases">
        <title>Thalassococcus sp. CAU 1522 isolated from sea sand, Republic of Korea.</title>
        <authorList>
            <person name="Kim W."/>
        </authorList>
    </citation>
    <scope>NUCLEOTIDE SEQUENCE</scope>
    <source>
        <strain evidence="5">CAU 1522</strain>
    </source>
</reference>
<dbReference type="PANTHER" id="PTHR30290">
    <property type="entry name" value="PERIPLASMIC BINDING COMPONENT OF ABC TRANSPORTER"/>
    <property type="match status" value="1"/>
</dbReference>
<evidence type="ECO:0000313" key="5">
    <source>
        <dbReference type="EMBL" id="MBV2360308.1"/>
    </source>
</evidence>
<gene>
    <name evidence="5" type="ORF">KUH32_11015</name>
</gene>
<feature type="domain" description="Solute-binding protein family 5" evidence="4">
    <location>
        <begin position="130"/>
        <end position="533"/>
    </location>
</feature>
<evidence type="ECO:0000313" key="6">
    <source>
        <dbReference type="Proteomes" id="UP001166293"/>
    </source>
</evidence>
<name>A0ABS6N8F7_9RHOB</name>
<comment type="subcellular location">
    <subcellularLocation>
        <location evidence="1">Periplasm</location>
    </subcellularLocation>
</comment>
<dbReference type="InterPro" id="IPR039424">
    <property type="entry name" value="SBP_5"/>
</dbReference>
<protein>
    <submittedName>
        <fullName evidence="5">Extracellular solute-binding protein</fullName>
    </submittedName>
</protein>
<comment type="similarity">
    <text evidence="2">Belongs to the bacterial solute-binding protein 5 family.</text>
</comment>
<evidence type="ECO:0000256" key="2">
    <source>
        <dbReference type="ARBA" id="ARBA00005695"/>
    </source>
</evidence>
<dbReference type="Proteomes" id="UP001166293">
    <property type="component" value="Unassembled WGS sequence"/>
</dbReference>
<dbReference type="InterPro" id="IPR006311">
    <property type="entry name" value="TAT_signal"/>
</dbReference>
<accession>A0ABS6N8F7</accession>
<evidence type="ECO:0000256" key="1">
    <source>
        <dbReference type="ARBA" id="ARBA00004418"/>
    </source>
</evidence>
<keyword evidence="3" id="KW-0732">Signal</keyword>
<dbReference type="Pfam" id="PF00496">
    <property type="entry name" value="SBP_bac_5"/>
    <property type="match status" value="1"/>
</dbReference>
<dbReference type="RefSeq" id="WP_217778099.1">
    <property type="nucleotide sequence ID" value="NZ_JAHRWL010000001.1"/>
</dbReference>
<dbReference type="PANTHER" id="PTHR30290:SF64">
    <property type="entry name" value="ABC TRANSPORTER PERIPLASMIC BINDING PROTEIN"/>
    <property type="match status" value="1"/>
</dbReference>
<proteinExistence type="inferred from homology"/>
<dbReference type="EMBL" id="JAHRWL010000001">
    <property type="protein sequence ID" value="MBV2360308.1"/>
    <property type="molecule type" value="Genomic_DNA"/>
</dbReference>
<dbReference type="InterPro" id="IPR030678">
    <property type="entry name" value="Peptide/Ni-bd"/>
</dbReference>
<dbReference type="InterPro" id="IPR000914">
    <property type="entry name" value="SBP_5_dom"/>
</dbReference>
<comment type="caution">
    <text evidence="5">The sequence shown here is derived from an EMBL/GenBank/DDBJ whole genome shotgun (WGS) entry which is preliminary data.</text>
</comment>
<dbReference type="CDD" id="cd08497">
    <property type="entry name" value="MbnE-like"/>
    <property type="match status" value="1"/>
</dbReference>
<sequence>MSEQPPKNHPTRRDTLVLLGAAAATGLGGIPRPGWAGSHGAELVRAHGYSFYGDLAYPEGFEHFSYVNPDAPKGGQITLSNRGTFDGFNRWASKGRPESSSGCVAEAMFTDSLFEGVVPGDSITDAYCLIAEAVEYPKNKTECIFHMRKEARFSNGEPITAHDALFTHNLFLEQGIRSYARAVKERISGAEVIDDHTMRYTFVDGIPRRSLVSQVGGTPIFSKAWYEETGERLDEPSLLSPMASGPYVVGDYEINRYVVYERNPDYWGWHLPVNKGRHNFDRIRIEYFAEEAAEFEAFKAGIYNFRVEGSTKRWATGYDFPALDKGWVKKQVIPDGNPPNSAGVIFNTVKAPLDNRTVREALQLAFNFEWTRDSLQYGLTSQITSFVEGSEIAAMGPPEGKEKELLESLGDLVPAEMMTEDAVVPHTSDPGSTVDRRNKRRALRLLADAGWNVADDGKLRNAAGEVMTLQFMLSSSTSDTVEALVTTYVGTLNDYGIDASVEKIDTAQFTSRYLDKDYQLIYSNYFPFLQAGTGLRQMYGSETAAVSSYNRATLQSPLVDAIITKALDTTNREDEIAALRALDRALRYERVVALGGYVAENWIAAYDIFEHPENLPPYQVGYLDFWWFNQEKYEALKAAGALR</sequence>
<dbReference type="PROSITE" id="PS51318">
    <property type="entry name" value="TAT"/>
    <property type="match status" value="1"/>
</dbReference>
<evidence type="ECO:0000256" key="3">
    <source>
        <dbReference type="ARBA" id="ARBA00022729"/>
    </source>
</evidence>